<dbReference type="eggNOG" id="COG0834">
    <property type="taxonomic scope" value="Bacteria"/>
</dbReference>
<dbReference type="KEGG" id="dpi:BN4_12140"/>
<dbReference type="AlphaFoldDB" id="M1WMC7"/>
<dbReference type="OrthoDB" id="547680at2"/>
<dbReference type="STRING" id="1322246.BN4_12140"/>
<organism evidence="3 4">
    <name type="scientific">Pseudodesulfovibrio piezophilus (strain DSM 21447 / JCM 15486 / C1TLV30)</name>
    <name type="common">Desulfovibrio piezophilus</name>
    <dbReference type="NCBI Taxonomy" id="1322246"/>
    <lineage>
        <taxon>Bacteria</taxon>
        <taxon>Pseudomonadati</taxon>
        <taxon>Thermodesulfobacteriota</taxon>
        <taxon>Desulfovibrionia</taxon>
        <taxon>Desulfovibrionales</taxon>
        <taxon>Desulfovibrionaceae</taxon>
    </lineage>
</organism>
<evidence type="ECO:0000313" key="3">
    <source>
        <dbReference type="EMBL" id="CCH49375.1"/>
    </source>
</evidence>
<dbReference type="RefSeq" id="WP_015415419.1">
    <property type="nucleotide sequence ID" value="NC_020409.1"/>
</dbReference>
<dbReference type="PATRIC" id="fig|879567.3.peg.2283"/>
<evidence type="ECO:0000256" key="2">
    <source>
        <dbReference type="SAM" id="SignalP"/>
    </source>
</evidence>
<feature type="compositionally biased region" description="Pro residues" evidence="1">
    <location>
        <begin position="296"/>
        <end position="311"/>
    </location>
</feature>
<keyword evidence="2" id="KW-0732">Signal</keyword>
<evidence type="ECO:0000313" key="4">
    <source>
        <dbReference type="Proteomes" id="UP000011724"/>
    </source>
</evidence>
<reference evidence="4" key="2">
    <citation type="journal article" date="2013" name="Stand. Genomic Sci.">
        <title>Complete genome sequence of Desulfocapsa sulfexigens, a marine deltaproteobacterium specialized in disproportionating inorganic sulfur compounds.</title>
        <authorList>
            <person name="Finster K.W."/>
            <person name="Kjeldsen K.U."/>
            <person name="Kube M."/>
            <person name="Reinhardt R."/>
            <person name="Mussmann M."/>
            <person name="Amann R."/>
            <person name="Schreiber L."/>
        </authorList>
    </citation>
    <scope>NUCLEOTIDE SEQUENCE [LARGE SCALE GENOMIC DNA]</scope>
    <source>
        <strain evidence="4">DSM 10523 / SB164P1</strain>
    </source>
</reference>
<dbReference type="HOGENOM" id="CLU_066015_0_0_7"/>
<accession>M1WMC7</accession>
<dbReference type="Proteomes" id="UP000011724">
    <property type="component" value="Chromosome"/>
</dbReference>
<dbReference type="BioCyc" id="DPIE1322246:BN4_RS10765-MONOMER"/>
<keyword evidence="4" id="KW-1185">Reference proteome</keyword>
<reference evidence="3 4" key="1">
    <citation type="journal article" date="2013" name="PLoS ONE">
        <title>The first genomic and proteomic characterization of a deep-sea sulfate reducer: insights into the piezophilic lifestyle of Desulfovibrio piezophilus.</title>
        <authorList>
            <person name="Pradel N."/>
            <person name="Ji B."/>
            <person name="Gimenez G."/>
            <person name="Talla E."/>
            <person name="Lenoble P."/>
            <person name="Garel M."/>
            <person name="Tamburini C."/>
            <person name="Fourquet P."/>
            <person name="Lebrun R."/>
            <person name="Bertin P."/>
            <person name="Denis Y."/>
            <person name="Pophillat M."/>
            <person name="Barbe V."/>
            <person name="Ollivier B."/>
            <person name="Dolla A."/>
        </authorList>
    </citation>
    <scope>NUCLEOTIDE SEQUENCE [LARGE SCALE GENOMIC DNA]</scope>
    <source>
        <strain evidence="4">DSM 10523 / SB164P1</strain>
    </source>
</reference>
<proteinExistence type="predicted"/>
<evidence type="ECO:0008006" key="5">
    <source>
        <dbReference type="Google" id="ProtNLM"/>
    </source>
</evidence>
<gene>
    <name evidence="3" type="ordered locus">BN4_12140</name>
</gene>
<protein>
    <recommendedName>
        <fullName evidence="5">Solute-binding protein family 3/N-terminal domain-containing protein</fullName>
    </recommendedName>
</protein>
<dbReference type="SUPFAM" id="SSF53850">
    <property type="entry name" value="Periplasmic binding protein-like II"/>
    <property type="match status" value="1"/>
</dbReference>
<feature type="chain" id="PRO_5004019342" description="Solute-binding protein family 3/N-terminal domain-containing protein" evidence="2">
    <location>
        <begin position="24"/>
        <end position="311"/>
    </location>
</feature>
<feature type="region of interest" description="Disordered" evidence="1">
    <location>
        <begin position="292"/>
        <end position="311"/>
    </location>
</feature>
<name>M1WMC7_PSEP2</name>
<dbReference type="EMBL" id="FO203427">
    <property type="protein sequence ID" value="CCH49375.1"/>
    <property type="molecule type" value="Genomic_DNA"/>
</dbReference>
<feature type="signal peptide" evidence="2">
    <location>
        <begin position="1"/>
        <end position="23"/>
    </location>
</feature>
<sequence>MKRFLPSALLILILLVLSSPAFSGPMILTYRSPESSLDHRYDYDNAALKLALEKTKKKWGDYRLVPSPKMNFSRAISMLKAEELINPMFKHSASNALCGDLGYAPFPVDLGIVSYRVFFVSKLVDRKLHTVTSLENLRGFSIGQGYGWLDVGILSNAGFNVIVIPSYESLFTMVARGRFDLLSRGVNEVKGEFEAHQFLPNFVLHRHVGLYYPLPRFFFTNKTSNKAAQRVYEGLVAAYEDGSLMELWERKYRPSLDFTSFREITFFHIENPYLNLIDSGYKRFFIHDQQEASPASPQPGAPFNPDPATLP</sequence>
<evidence type="ECO:0000256" key="1">
    <source>
        <dbReference type="SAM" id="MobiDB-lite"/>
    </source>
</evidence>